<protein>
    <recommendedName>
        <fullName evidence="1">PhoD-like phosphatase metallophosphatase domain-containing protein</fullName>
    </recommendedName>
</protein>
<dbReference type="Pfam" id="PF09423">
    <property type="entry name" value="PhoD"/>
    <property type="match status" value="1"/>
</dbReference>
<evidence type="ECO:0000259" key="1">
    <source>
        <dbReference type="Pfam" id="PF09423"/>
    </source>
</evidence>
<gene>
    <name evidence="2" type="ORF">METZ01_LOCUS379335</name>
</gene>
<name>A0A382TY90_9ZZZZ</name>
<dbReference type="AlphaFoldDB" id="A0A382TY90"/>
<sequence>DLQVDYQDDNAPIVATEFVGTSISSGGDGTDTRDSTAGMLSENPWVKFFNAQRGYVRCTVTEEQCVADYQVLEYVTRRGSPISTRASFVVENGRPGAQRL</sequence>
<dbReference type="EMBL" id="UINC01139742">
    <property type="protein sequence ID" value="SVD26481.1"/>
    <property type="molecule type" value="Genomic_DNA"/>
</dbReference>
<dbReference type="Gene3D" id="3.60.21.70">
    <property type="entry name" value="PhoD-like phosphatase"/>
    <property type="match status" value="1"/>
</dbReference>
<organism evidence="2">
    <name type="scientific">marine metagenome</name>
    <dbReference type="NCBI Taxonomy" id="408172"/>
    <lineage>
        <taxon>unclassified sequences</taxon>
        <taxon>metagenomes</taxon>
        <taxon>ecological metagenomes</taxon>
    </lineage>
</organism>
<dbReference type="InterPro" id="IPR038607">
    <property type="entry name" value="PhoD-like_sf"/>
</dbReference>
<feature type="domain" description="PhoD-like phosphatase metallophosphatase" evidence="1">
    <location>
        <begin position="1"/>
        <end position="69"/>
    </location>
</feature>
<reference evidence="2" key="1">
    <citation type="submission" date="2018-05" db="EMBL/GenBank/DDBJ databases">
        <authorList>
            <person name="Lanie J.A."/>
            <person name="Ng W.-L."/>
            <person name="Kazmierczak K.M."/>
            <person name="Andrzejewski T.M."/>
            <person name="Davidsen T.M."/>
            <person name="Wayne K.J."/>
            <person name="Tettelin H."/>
            <person name="Glass J.I."/>
            <person name="Rusch D."/>
            <person name="Podicherti R."/>
            <person name="Tsui H.-C.T."/>
            <person name="Winkler M.E."/>
        </authorList>
    </citation>
    <scope>NUCLEOTIDE SEQUENCE</scope>
</reference>
<proteinExistence type="predicted"/>
<evidence type="ECO:0000313" key="2">
    <source>
        <dbReference type="EMBL" id="SVD26481.1"/>
    </source>
</evidence>
<dbReference type="InterPro" id="IPR018946">
    <property type="entry name" value="PhoD-like_MPP"/>
</dbReference>
<feature type="non-terminal residue" evidence="2">
    <location>
        <position position="1"/>
    </location>
</feature>
<accession>A0A382TY90</accession>